<feature type="non-terminal residue" evidence="2">
    <location>
        <position position="1"/>
    </location>
</feature>
<feature type="compositionally biased region" description="Basic and acidic residues" evidence="1">
    <location>
        <begin position="91"/>
        <end position="101"/>
    </location>
</feature>
<dbReference type="AlphaFoldDB" id="A0A1D1XIV4"/>
<feature type="compositionally biased region" description="Pro residues" evidence="1">
    <location>
        <begin position="19"/>
        <end position="29"/>
    </location>
</feature>
<organism evidence="2">
    <name type="scientific">Anthurium amnicola</name>
    <dbReference type="NCBI Taxonomy" id="1678845"/>
    <lineage>
        <taxon>Eukaryota</taxon>
        <taxon>Viridiplantae</taxon>
        <taxon>Streptophyta</taxon>
        <taxon>Embryophyta</taxon>
        <taxon>Tracheophyta</taxon>
        <taxon>Spermatophyta</taxon>
        <taxon>Magnoliopsida</taxon>
        <taxon>Liliopsida</taxon>
        <taxon>Araceae</taxon>
        <taxon>Pothoideae</taxon>
        <taxon>Potheae</taxon>
        <taxon>Anthurium</taxon>
    </lineage>
</organism>
<dbReference type="GO" id="GO:0005634">
    <property type="term" value="C:nucleus"/>
    <property type="evidence" value="ECO:0007669"/>
    <property type="project" value="TreeGrafter"/>
</dbReference>
<dbReference type="GO" id="GO:0031347">
    <property type="term" value="P:regulation of defense response"/>
    <property type="evidence" value="ECO:0007669"/>
    <property type="project" value="TreeGrafter"/>
</dbReference>
<dbReference type="InterPro" id="IPR018467">
    <property type="entry name" value="CCT_CS"/>
</dbReference>
<dbReference type="PANTHER" id="PTHR33077">
    <property type="entry name" value="PROTEIN TIFY 4A-RELATED-RELATED"/>
    <property type="match status" value="1"/>
</dbReference>
<sequence length="163" mass="16538">DNFPADKAGEMMEMAGRGCPPPAQSSPSPPHHHSSPPTAGAATASETTGPVAGAATASAADAAAVEQDASQKPPPPGTSDMPIARRVSLHRFLEKRKDRITAKAPYPVSSSSGANGSSSASPAKGEDDGRQWLGLAPQASKPEDSGAGLRRPEKMANPGGDHR</sequence>
<evidence type="ECO:0000256" key="1">
    <source>
        <dbReference type="SAM" id="MobiDB-lite"/>
    </source>
</evidence>
<feature type="compositionally biased region" description="Basic and acidic residues" evidence="1">
    <location>
        <begin position="150"/>
        <end position="163"/>
    </location>
</feature>
<evidence type="ECO:0000313" key="2">
    <source>
        <dbReference type="EMBL" id="JAT42330.1"/>
    </source>
</evidence>
<dbReference type="EMBL" id="GDJX01025606">
    <property type="protein sequence ID" value="JAT42330.1"/>
    <property type="molecule type" value="Transcribed_RNA"/>
</dbReference>
<name>A0A1D1XIV4_9ARAE</name>
<accession>A0A1D1XIV4</accession>
<gene>
    <name evidence="2" type="primary">TIFY10B_10</name>
    <name evidence="2" type="ORF">g.26985</name>
</gene>
<dbReference type="GO" id="GO:0009611">
    <property type="term" value="P:response to wounding"/>
    <property type="evidence" value="ECO:0007669"/>
    <property type="project" value="TreeGrafter"/>
</dbReference>
<dbReference type="GO" id="GO:2000022">
    <property type="term" value="P:regulation of jasmonic acid mediated signaling pathway"/>
    <property type="evidence" value="ECO:0007669"/>
    <property type="project" value="TreeGrafter"/>
</dbReference>
<proteinExistence type="predicted"/>
<dbReference type="InterPro" id="IPR040390">
    <property type="entry name" value="TIFY/JAZ"/>
</dbReference>
<protein>
    <submittedName>
        <fullName evidence="2">Protein TIFY 10B</fullName>
    </submittedName>
</protein>
<feature type="compositionally biased region" description="Low complexity" evidence="1">
    <location>
        <begin position="109"/>
        <end position="121"/>
    </location>
</feature>
<reference evidence="2" key="1">
    <citation type="submission" date="2015-07" db="EMBL/GenBank/DDBJ databases">
        <title>Transcriptome Assembly of Anthurium amnicola.</title>
        <authorList>
            <person name="Suzuki J."/>
        </authorList>
    </citation>
    <scope>NUCLEOTIDE SEQUENCE</scope>
</reference>
<dbReference type="Pfam" id="PF09425">
    <property type="entry name" value="Jas_motif"/>
    <property type="match status" value="1"/>
</dbReference>
<dbReference type="PANTHER" id="PTHR33077:SF140">
    <property type="entry name" value="PROTEIN TIFY 10B"/>
    <property type="match status" value="1"/>
</dbReference>
<feature type="compositionally biased region" description="Low complexity" evidence="1">
    <location>
        <begin position="35"/>
        <end position="71"/>
    </location>
</feature>
<feature type="region of interest" description="Disordered" evidence="1">
    <location>
        <begin position="1"/>
        <end position="163"/>
    </location>
</feature>